<feature type="compositionally biased region" description="Basic and acidic residues" evidence="1">
    <location>
        <begin position="303"/>
        <end position="312"/>
    </location>
</feature>
<evidence type="ECO:0000313" key="2">
    <source>
        <dbReference type="EMBL" id="PWA69137.1"/>
    </source>
</evidence>
<dbReference type="AlphaFoldDB" id="A0A2U1N6N6"/>
<feature type="region of interest" description="Disordered" evidence="1">
    <location>
        <begin position="263"/>
        <end position="312"/>
    </location>
</feature>
<dbReference type="EMBL" id="PKPP01003498">
    <property type="protein sequence ID" value="PWA69137.1"/>
    <property type="molecule type" value="Genomic_DNA"/>
</dbReference>
<organism evidence="2 3">
    <name type="scientific">Artemisia annua</name>
    <name type="common">Sweet wormwood</name>
    <dbReference type="NCBI Taxonomy" id="35608"/>
    <lineage>
        <taxon>Eukaryota</taxon>
        <taxon>Viridiplantae</taxon>
        <taxon>Streptophyta</taxon>
        <taxon>Embryophyta</taxon>
        <taxon>Tracheophyta</taxon>
        <taxon>Spermatophyta</taxon>
        <taxon>Magnoliopsida</taxon>
        <taxon>eudicotyledons</taxon>
        <taxon>Gunneridae</taxon>
        <taxon>Pentapetalae</taxon>
        <taxon>asterids</taxon>
        <taxon>campanulids</taxon>
        <taxon>Asterales</taxon>
        <taxon>Asteraceae</taxon>
        <taxon>Asteroideae</taxon>
        <taxon>Anthemideae</taxon>
        <taxon>Artemisiinae</taxon>
        <taxon>Artemisia</taxon>
    </lineage>
</organism>
<sequence>MGRQTAQPFPAKVNHQHHEDDGRTDSFPRSGRRARVSDFDKVMKDKAFFFFFTNFPESWDSGALWKMFTSRYGSVVDVYIAFKRTKKGSRFGFRCWTGKAKNVQVLHNAWDIMANNGLEDCIIRYVGGLTFLFEWNSKDDANRSMEENMCWIQQWFNDVKPWEEKGELHGRLTWLVIEGLPTLGRNMTAVKTIASRFGKLLEVGRLSLDSNILSPVKTLILTYSMKDIGQPIDVVLNNRTYPVRLFEDSSLNSKFLRDMGSKWHDRSSEDSLSEEEYVGPSMEGLNGDEEPMEDKGGSCSEEVETKGGADEKLSAVQSPRNCSCVPKVGVTEEDNYVSRSSAHSLGSLGKGINSPVPSYYLDSKKLLLCSQSWGYRGG</sequence>
<name>A0A2U1N6N6_ARTAN</name>
<reference evidence="2 3" key="1">
    <citation type="journal article" date="2018" name="Mol. Plant">
        <title>The genome of Artemisia annua provides insight into the evolution of Asteraceae family and artemisinin biosynthesis.</title>
        <authorList>
            <person name="Shen Q."/>
            <person name="Zhang L."/>
            <person name="Liao Z."/>
            <person name="Wang S."/>
            <person name="Yan T."/>
            <person name="Shi P."/>
            <person name="Liu M."/>
            <person name="Fu X."/>
            <person name="Pan Q."/>
            <person name="Wang Y."/>
            <person name="Lv Z."/>
            <person name="Lu X."/>
            <person name="Zhang F."/>
            <person name="Jiang W."/>
            <person name="Ma Y."/>
            <person name="Chen M."/>
            <person name="Hao X."/>
            <person name="Li L."/>
            <person name="Tang Y."/>
            <person name="Lv G."/>
            <person name="Zhou Y."/>
            <person name="Sun X."/>
            <person name="Brodelius P.E."/>
            <person name="Rose J.K.C."/>
            <person name="Tang K."/>
        </authorList>
    </citation>
    <scope>NUCLEOTIDE SEQUENCE [LARGE SCALE GENOMIC DNA]</scope>
    <source>
        <strain evidence="3">cv. Huhao1</strain>
        <tissue evidence="2">Leaf</tissue>
    </source>
</reference>
<accession>A0A2U1N6N6</accession>
<evidence type="ECO:0000256" key="1">
    <source>
        <dbReference type="SAM" id="MobiDB-lite"/>
    </source>
</evidence>
<proteinExistence type="predicted"/>
<feature type="region of interest" description="Disordered" evidence="1">
    <location>
        <begin position="1"/>
        <end position="32"/>
    </location>
</feature>
<comment type="caution">
    <text evidence="2">The sequence shown here is derived from an EMBL/GenBank/DDBJ whole genome shotgun (WGS) entry which is preliminary data.</text>
</comment>
<dbReference type="Proteomes" id="UP000245207">
    <property type="component" value="Unassembled WGS sequence"/>
</dbReference>
<gene>
    <name evidence="2" type="ORF">CTI12_AA284990</name>
</gene>
<keyword evidence="3" id="KW-1185">Reference proteome</keyword>
<feature type="compositionally biased region" description="Basic and acidic residues" evidence="1">
    <location>
        <begin position="16"/>
        <end position="26"/>
    </location>
</feature>
<evidence type="ECO:0000313" key="3">
    <source>
        <dbReference type="Proteomes" id="UP000245207"/>
    </source>
</evidence>
<dbReference type="OrthoDB" id="1673143at2759"/>
<protein>
    <submittedName>
        <fullName evidence="2">Uncharacterized protein</fullName>
    </submittedName>
</protein>